<dbReference type="Gramene" id="KQK95080">
    <property type="protein sequence ID" value="KQK95080"/>
    <property type="gene ID" value="SETIT_027562mg"/>
</dbReference>
<evidence type="ECO:0000259" key="1">
    <source>
        <dbReference type="Pfam" id="PF24758"/>
    </source>
</evidence>
<dbReference type="InterPro" id="IPR036047">
    <property type="entry name" value="F-box-like_dom_sf"/>
</dbReference>
<dbReference type="EnsemblPlants" id="KQK95080">
    <property type="protein sequence ID" value="KQK95080"/>
    <property type="gene ID" value="SETIT_027562mg"/>
</dbReference>
<sequence>MGEDRRRCSGSEDRISGLPDELLHAILVRLYSTRAAARSSVLSRRWRHVWAHLPELFLGGSRDAPPPLASLPDAVDAALAAYSATAAPLERLHITLRRGDGGHPVQASRAASWLRFASRHVVGELRLFVPAPGVDGEEEEVLELPACHRAKSVRLTIHDSWRLRPQPAGLFAALTSLRIDYGRMEASELTDLVCKRCPQLRDLNLSVDLVDVSDVSVLSGSLQSLLFFVLNIRRLEVVAPRLEELLVYHASEAHITSPKLAELVWNGEDYDPRLHKFDDVGRHLRLLEIGQISGAASLMRQFDEVDKLKLQISIPWAHSCPLSCPCRLAESGRVDGIALSFLEEVKLHNFASSSDELEFVEELSRCNAAVLKKLVINYAYGPATPLTMAICEKVRSMWRPNVSVEFYVFLDGRLVRFD</sequence>
<name>K3ZLV0_SETIT</name>
<dbReference type="InterPro" id="IPR055312">
    <property type="entry name" value="FBL15-like"/>
</dbReference>
<organism evidence="2 3">
    <name type="scientific">Setaria italica</name>
    <name type="common">Foxtail millet</name>
    <name type="synonym">Panicum italicum</name>
    <dbReference type="NCBI Taxonomy" id="4555"/>
    <lineage>
        <taxon>Eukaryota</taxon>
        <taxon>Viridiplantae</taxon>
        <taxon>Streptophyta</taxon>
        <taxon>Embryophyta</taxon>
        <taxon>Tracheophyta</taxon>
        <taxon>Spermatophyta</taxon>
        <taxon>Magnoliopsida</taxon>
        <taxon>Liliopsida</taxon>
        <taxon>Poales</taxon>
        <taxon>Poaceae</taxon>
        <taxon>PACMAD clade</taxon>
        <taxon>Panicoideae</taxon>
        <taxon>Panicodae</taxon>
        <taxon>Paniceae</taxon>
        <taxon>Cenchrinae</taxon>
        <taxon>Setaria</taxon>
    </lineage>
</organism>
<accession>K3ZLV0</accession>
<dbReference type="SUPFAM" id="SSF81383">
    <property type="entry name" value="F-box domain"/>
    <property type="match status" value="1"/>
</dbReference>
<dbReference type="Pfam" id="PF24758">
    <property type="entry name" value="LRR_At5g56370"/>
    <property type="match status" value="1"/>
</dbReference>
<dbReference type="AlphaFoldDB" id="K3ZLV0"/>
<reference evidence="3" key="1">
    <citation type="journal article" date="2012" name="Nat. Biotechnol.">
        <title>Reference genome sequence of the model plant Setaria.</title>
        <authorList>
            <person name="Bennetzen J.L."/>
            <person name="Schmutz J."/>
            <person name="Wang H."/>
            <person name="Percifield R."/>
            <person name="Hawkins J."/>
            <person name="Pontaroli A.C."/>
            <person name="Estep M."/>
            <person name="Feng L."/>
            <person name="Vaughn J.N."/>
            <person name="Grimwood J."/>
            <person name="Jenkins J."/>
            <person name="Barry K."/>
            <person name="Lindquist E."/>
            <person name="Hellsten U."/>
            <person name="Deshpande S."/>
            <person name="Wang X."/>
            <person name="Wu X."/>
            <person name="Mitros T."/>
            <person name="Triplett J."/>
            <person name="Yang X."/>
            <person name="Ye C.Y."/>
            <person name="Mauro-Herrera M."/>
            <person name="Wang L."/>
            <person name="Li P."/>
            <person name="Sharma M."/>
            <person name="Sharma R."/>
            <person name="Ronald P.C."/>
            <person name="Panaud O."/>
            <person name="Kellogg E.A."/>
            <person name="Brutnell T.P."/>
            <person name="Doust A.N."/>
            <person name="Tuskan G.A."/>
            <person name="Rokhsar D."/>
            <person name="Devos K.M."/>
        </authorList>
    </citation>
    <scope>NUCLEOTIDE SEQUENCE [LARGE SCALE GENOMIC DNA]</scope>
    <source>
        <strain evidence="3">cv. Yugu1</strain>
    </source>
</reference>
<feature type="domain" description="F-box/LRR-repeat protein 15/At3g58940/PEG3-like LRR" evidence="1">
    <location>
        <begin position="111"/>
        <end position="252"/>
    </location>
</feature>
<dbReference type="Proteomes" id="UP000004995">
    <property type="component" value="Unassembled WGS sequence"/>
</dbReference>
<dbReference type="InterPro" id="IPR055411">
    <property type="entry name" value="LRR_FXL15/At3g58940/PEG3-like"/>
</dbReference>
<proteinExistence type="predicted"/>
<dbReference type="EMBL" id="AGNK02005071">
    <property type="status" value="NOT_ANNOTATED_CDS"/>
    <property type="molecule type" value="Genomic_DNA"/>
</dbReference>
<dbReference type="HOGENOM" id="CLU_017148_6_1_1"/>
<dbReference type="InParanoid" id="K3ZLV0"/>
<reference evidence="2" key="2">
    <citation type="submission" date="2018-08" db="UniProtKB">
        <authorList>
            <consortium name="EnsemblPlants"/>
        </authorList>
    </citation>
    <scope>IDENTIFICATION</scope>
    <source>
        <strain evidence="2">Yugu1</strain>
    </source>
</reference>
<evidence type="ECO:0000313" key="2">
    <source>
        <dbReference type="EnsemblPlants" id="KQK95080"/>
    </source>
</evidence>
<evidence type="ECO:0000313" key="3">
    <source>
        <dbReference type="Proteomes" id="UP000004995"/>
    </source>
</evidence>
<protein>
    <recommendedName>
        <fullName evidence="1">F-box/LRR-repeat protein 15/At3g58940/PEG3-like LRR domain-containing protein</fullName>
    </recommendedName>
</protein>
<dbReference type="PANTHER" id="PTHR34709">
    <property type="entry name" value="OS10G0396666 PROTEIN"/>
    <property type="match status" value="1"/>
</dbReference>
<dbReference type="eggNOG" id="ENOG502R20U">
    <property type="taxonomic scope" value="Eukaryota"/>
</dbReference>
<dbReference type="PANTHER" id="PTHR34709:SF68">
    <property type="entry name" value="OS07G0550432 PROTEIN"/>
    <property type="match status" value="1"/>
</dbReference>
<keyword evidence="3" id="KW-1185">Reference proteome</keyword>
<dbReference type="OMA" id="NIIMLCH"/>